<dbReference type="AlphaFoldDB" id="A0A3L6L8S4"/>
<evidence type="ECO:0000313" key="1">
    <source>
        <dbReference type="EMBL" id="RHW73059.1"/>
    </source>
</evidence>
<name>A0A3L6L8S4_9TRYP</name>
<proteinExistence type="predicted"/>
<organism evidence="1">
    <name type="scientific">Trypanosoma brucei equiperdum</name>
    <dbReference type="NCBI Taxonomy" id="630700"/>
    <lineage>
        <taxon>Eukaryota</taxon>
        <taxon>Discoba</taxon>
        <taxon>Euglenozoa</taxon>
        <taxon>Kinetoplastea</taxon>
        <taxon>Metakinetoplastina</taxon>
        <taxon>Trypanosomatida</taxon>
        <taxon>Trypanosomatidae</taxon>
        <taxon>Trypanosoma</taxon>
    </lineage>
</organism>
<protein>
    <submittedName>
        <fullName evidence="1">Uncharacterized protein</fullName>
    </submittedName>
</protein>
<accession>A0A3L6L8S4</accession>
<gene>
    <name evidence="1" type="ORF">DPX39_040085400</name>
</gene>
<comment type="caution">
    <text evidence="1">The sequence shown here is derived from an EMBL/GenBank/DDBJ whole genome shotgun (WGS) entry which is preliminary data.</text>
</comment>
<dbReference type="Proteomes" id="UP000266743">
    <property type="component" value="Chromosome 4"/>
</dbReference>
<reference evidence="1" key="1">
    <citation type="submission" date="2018-09" db="EMBL/GenBank/DDBJ databases">
        <title>whole genome sequence of T. equiperdum IVM-t1 strain.</title>
        <authorList>
            <person name="Suganuma K."/>
        </authorList>
    </citation>
    <scope>NUCLEOTIDE SEQUENCE [LARGE SCALE GENOMIC DNA]</scope>
    <source>
        <strain evidence="1">IVM-t1</strain>
    </source>
</reference>
<dbReference type="EMBL" id="QSBY01000004">
    <property type="protein sequence ID" value="RHW73059.1"/>
    <property type="molecule type" value="Genomic_DNA"/>
</dbReference>
<sequence>MSLGSLLTVHSASALPAPQSSQQAWPLSVSVDVPPQRQSRSVNNASPTFSPAFAFVLPQAFTRVVVPKLSCALVLAVPSKALLRSSLIADAGLFRTAVRAAS</sequence>